<gene>
    <name evidence="1" type="ORF">PLEPLA_LOCUS47274</name>
</gene>
<name>A0A9N7ZDT3_PLEPL</name>
<dbReference type="EMBL" id="CADEAL010004431">
    <property type="protein sequence ID" value="CAB1459437.1"/>
    <property type="molecule type" value="Genomic_DNA"/>
</dbReference>
<evidence type="ECO:0000313" key="1">
    <source>
        <dbReference type="EMBL" id="CAB1459437.1"/>
    </source>
</evidence>
<comment type="caution">
    <text evidence="1">The sequence shown here is derived from an EMBL/GenBank/DDBJ whole genome shotgun (WGS) entry which is preliminary data.</text>
</comment>
<organism evidence="1 2">
    <name type="scientific">Pleuronectes platessa</name>
    <name type="common">European plaice</name>
    <dbReference type="NCBI Taxonomy" id="8262"/>
    <lineage>
        <taxon>Eukaryota</taxon>
        <taxon>Metazoa</taxon>
        <taxon>Chordata</taxon>
        <taxon>Craniata</taxon>
        <taxon>Vertebrata</taxon>
        <taxon>Euteleostomi</taxon>
        <taxon>Actinopterygii</taxon>
        <taxon>Neopterygii</taxon>
        <taxon>Teleostei</taxon>
        <taxon>Neoteleostei</taxon>
        <taxon>Acanthomorphata</taxon>
        <taxon>Carangaria</taxon>
        <taxon>Pleuronectiformes</taxon>
        <taxon>Pleuronectoidei</taxon>
        <taxon>Pleuronectidae</taxon>
        <taxon>Pleuronectes</taxon>
    </lineage>
</organism>
<proteinExistence type="predicted"/>
<keyword evidence="2" id="KW-1185">Reference proteome</keyword>
<reference evidence="1" key="1">
    <citation type="submission" date="2020-03" db="EMBL/GenBank/DDBJ databases">
        <authorList>
            <person name="Weist P."/>
        </authorList>
    </citation>
    <scope>NUCLEOTIDE SEQUENCE</scope>
</reference>
<accession>A0A9N7ZDT3</accession>
<dbReference type="AlphaFoldDB" id="A0A9N7ZDT3"/>
<evidence type="ECO:0000313" key="2">
    <source>
        <dbReference type="Proteomes" id="UP001153269"/>
    </source>
</evidence>
<dbReference type="Proteomes" id="UP001153269">
    <property type="component" value="Unassembled WGS sequence"/>
</dbReference>
<protein>
    <submittedName>
        <fullName evidence="1">Uncharacterized protein</fullName>
    </submittedName>
</protein>
<sequence>MAPPVPEPPAVQLGPRYNIPVCPAPETNDSSQSFTPLPVGGFSILSSTPGASQRTLVFQVVEATELPLHCSPSIVPHGDPSRLKEEVSRCFSTCHGDSGDPRCCPDAGPVLSSPRLRAIVLGLHSVRGSMGPQQLPWSQCNQHRPHYLLTGRGRHSIESRLQQLAFVPY</sequence>